<accession>A0A4P8QYU1</accession>
<dbReference type="OrthoDB" id="131953at2157"/>
<dbReference type="Proteomes" id="UP000300067">
    <property type="component" value="Chromosome"/>
</dbReference>
<reference evidence="1 2" key="1">
    <citation type="submission" date="2018-05" db="EMBL/GenBank/DDBJ databases">
        <title>Methanosarcina gilichinskyana sp. nov., a novel methanogenic archaeon isolated from Holocene permafrost, North East Russia.</title>
        <authorList>
            <person name="Oshurkova V."/>
            <person name="Meer M."/>
            <person name="Bochkareva O."/>
            <person name="Shcherbakova V."/>
        </authorList>
    </citation>
    <scope>NUCLEOTIDE SEQUENCE [LARGE SCALE GENOMIC DNA]</scope>
    <source>
        <strain evidence="1 2">JL01</strain>
    </source>
</reference>
<evidence type="ECO:0000313" key="1">
    <source>
        <dbReference type="EMBL" id="QCR16838.1"/>
    </source>
</evidence>
<evidence type="ECO:0000313" key="2">
    <source>
        <dbReference type="Proteomes" id="UP000300067"/>
    </source>
</evidence>
<proteinExistence type="predicted"/>
<organism evidence="1 2">
    <name type="scientific">Methanosarcina mazei</name>
    <name type="common">Methanosarcina frisia</name>
    <dbReference type="NCBI Taxonomy" id="2209"/>
    <lineage>
        <taxon>Archaea</taxon>
        <taxon>Methanobacteriati</taxon>
        <taxon>Methanobacteriota</taxon>
        <taxon>Stenosarchaea group</taxon>
        <taxon>Methanomicrobia</taxon>
        <taxon>Methanosarcinales</taxon>
        <taxon>Methanosarcinaceae</taxon>
        <taxon>Methanosarcina</taxon>
    </lineage>
</organism>
<dbReference type="AlphaFoldDB" id="A0A4P8QYU1"/>
<protein>
    <submittedName>
        <fullName evidence="1">Uncharacterized protein</fullName>
    </submittedName>
</protein>
<sequence length="371" mass="42368">MLIRKNVSLDEVHLQKLQSLLEKNGGNLSAAIREAIDLVSLCPESYGTQDVSSENPGKKESFPGAGEELLRNEECVMVNQQMIKWLIRNSAGKLIDEDIVHELINPYLINTVPELIEYLNTISKQLGWKIEVSTSCGENLQNGCTSMDFTGGDRDMREFLVEVACIFLSRWAGLDAEALHRRSNSITVYLRPFVRHDMLEATPGVRNLFGSRDILFREIERKPAFWMTLAELYTKFNYQRVNLDKSLFEALLAGKLPDITKYFEIKADRSLREIPLQELLPLFKYLVVAPQLVNDVEICAEKGKECIKIRHDYSEESVVLKLIKLFSNLFEAGMHRFSVTYVSGLIIFDFSLPDISVEDVVKISPDLDFYE</sequence>
<gene>
    <name evidence="1" type="ORF">DKM28_13230</name>
</gene>
<dbReference type="EMBL" id="CP029709">
    <property type="protein sequence ID" value="QCR16838.1"/>
    <property type="molecule type" value="Genomic_DNA"/>
</dbReference>
<name>A0A4P8QYU1_METMZ</name>